<dbReference type="PROSITE" id="PS51371">
    <property type="entry name" value="CBS"/>
    <property type="match status" value="2"/>
</dbReference>
<evidence type="ECO:0000256" key="7">
    <source>
        <dbReference type="ARBA" id="ARBA00023136"/>
    </source>
</evidence>
<evidence type="ECO:0000256" key="1">
    <source>
        <dbReference type="ARBA" id="ARBA00004141"/>
    </source>
</evidence>
<comment type="function">
    <text evidence="9">Acts as a magnesium transporter.</text>
</comment>
<keyword evidence="7 9" id="KW-0472">Membrane</keyword>
<dbReference type="SUPFAM" id="SSF54631">
    <property type="entry name" value="CBS-domain pair"/>
    <property type="match status" value="1"/>
</dbReference>
<dbReference type="Pfam" id="PF01769">
    <property type="entry name" value="MgtE"/>
    <property type="match status" value="1"/>
</dbReference>
<proteinExistence type="inferred from homology"/>
<keyword evidence="8" id="KW-0129">CBS domain</keyword>
<evidence type="ECO:0000256" key="2">
    <source>
        <dbReference type="ARBA" id="ARBA00009749"/>
    </source>
</evidence>
<dbReference type="Gene3D" id="3.10.580.10">
    <property type="entry name" value="CBS-domain"/>
    <property type="match status" value="1"/>
</dbReference>
<dbReference type="InterPro" id="IPR006669">
    <property type="entry name" value="MgtE_transporter"/>
</dbReference>
<keyword evidence="9" id="KW-0479">Metal-binding</keyword>
<feature type="transmembrane region" description="Helical" evidence="9">
    <location>
        <begin position="419"/>
        <end position="443"/>
    </location>
</feature>
<accession>A0ABV8MSQ1</accession>
<dbReference type="PANTHER" id="PTHR43773">
    <property type="entry name" value="MAGNESIUM TRANSPORTER MGTE"/>
    <property type="match status" value="1"/>
</dbReference>
<organism evidence="11 12">
    <name type="scientific">Chitinimonas lacunae</name>
    <dbReference type="NCBI Taxonomy" id="1963018"/>
    <lineage>
        <taxon>Bacteria</taxon>
        <taxon>Pseudomonadati</taxon>
        <taxon>Pseudomonadota</taxon>
        <taxon>Betaproteobacteria</taxon>
        <taxon>Neisseriales</taxon>
        <taxon>Chitinibacteraceae</taxon>
        <taxon>Chitinimonas</taxon>
    </lineage>
</organism>
<comment type="subunit">
    <text evidence="9">Homodimer.</text>
</comment>
<dbReference type="PANTHER" id="PTHR43773:SF1">
    <property type="entry name" value="MAGNESIUM TRANSPORTER MGTE"/>
    <property type="match status" value="1"/>
</dbReference>
<dbReference type="InterPro" id="IPR038076">
    <property type="entry name" value="MgtE_N_sf"/>
</dbReference>
<keyword evidence="4 9" id="KW-0812">Transmembrane</keyword>
<dbReference type="Proteomes" id="UP001595791">
    <property type="component" value="Unassembled WGS sequence"/>
</dbReference>
<evidence type="ECO:0000259" key="10">
    <source>
        <dbReference type="PROSITE" id="PS51371"/>
    </source>
</evidence>
<dbReference type="Gene3D" id="1.10.357.20">
    <property type="entry name" value="SLC41 divalent cation transporters, integral membrane domain"/>
    <property type="match status" value="1"/>
</dbReference>
<evidence type="ECO:0000256" key="6">
    <source>
        <dbReference type="ARBA" id="ARBA00022989"/>
    </source>
</evidence>
<dbReference type="InterPro" id="IPR036739">
    <property type="entry name" value="SLC41_membr_dom_sf"/>
</dbReference>
<dbReference type="SMART" id="SM00116">
    <property type="entry name" value="CBS"/>
    <property type="match status" value="2"/>
</dbReference>
<dbReference type="CDD" id="cd04606">
    <property type="entry name" value="CBS_pair_Mg_transporter"/>
    <property type="match status" value="1"/>
</dbReference>
<dbReference type="SUPFAM" id="SSF158791">
    <property type="entry name" value="MgtE N-terminal domain-like"/>
    <property type="match status" value="1"/>
</dbReference>
<evidence type="ECO:0000313" key="12">
    <source>
        <dbReference type="Proteomes" id="UP001595791"/>
    </source>
</evidence>
<keyword evidence="3 9" id="KW-0813">Transport</keyword>
<name>A0ABV8MSQ1_9NEIS</name>
<comment type="subcellular location">
    <subcellularLocation>
        <location evidence="9">Cell membrane</location>
        <topology evidence="9">Multi-pass membrane protein</topology>
    </subcellularLocation>
    <subcellularLocation>
        <location evidence="1">Membrane</location>
        <topology evidence="1">Multi-pass membrane protein</topology>
    </subcellularLocation>
</comment>
<dbReference type="InterPro" id="IPR006668">
    <property type="entry name" value="Mg_transptr_MgtE_intracell_dom"/>
</dbReference>
<feature type="transmembrane region" description="Helical" evidence="9">
    <location>
        <begin position="390"/>
        <end position="412"/>
    </location>
</feature>
<dbReference type="Pfam" id="PF03448">
    <property type="entry name" value="MgtE_N"/>
    <property type="match status" value="1"/>
</dbReference>
<feature type="transmembrane region" description="Helical" evidence="9">
    <location>
        <begin position="455"/>
        <end position="478"/>
    </location>
</feature>
<comment type="similarity">
    <text evidence="2 9">Belongs to the SLC41A transporter family.</text>
</comment>
<dbReference type="RefSeq" id="WP_378165110.1">
    <property type="nucleotide sequence ID" value="NZ_JBHSBU010000001.1"/>
</dbReference>
<evidence type="ECO:0000256" key="3">
    <source>
        <dbReference type="ARBA" id="ARBA00022448"/>
    </source>
</evidence>
<dbReference type="Pfam" id="PF00571">
    <property type="entry name" value="CBS"/>
    <property type="match status" value="2"/>
</dbReference>
<gene>
    <name evidence="11" type="primary">mgtE</name>
    <name evidence="11" type="ORF">ACFOW7_13555</name>
</gene>
<dbReference type="InterPro" id="IPR006667">
    <property type="entry name" value="SLC41_membr_dom"/>
</dbReference>
<evidence type="ECO:0000256" key="9">
    <source>
        <dbReference type="RuleBase" id="RU362011"/>
    </source>
</evidence>
<dbReference type="InterPro" id="IPR000644">
    <property type="entry name" value="CBS_dom"/>
</dbReference>
<feature type="domain" description="CBS" evidence="10">
    <location>
        <begin position="170"/>
        <end position="232"/>
    </location>
</feature>
<dbReference type="NCBIfam" id="TIGR00400">
    <property type="entry name" value="mgtE"/>
    <property type="match status" value="1"/>
</dbReference>
<keyword evidence="6 9" id="KW-1133">Transmembrane helix</keyword>
<protein>
    <recommendedName>
        <fullName evidence="9">Magnesium transporter MgtE</fullName>
    </recommendedName>
</protein>
<keyword evidence="12" id="KW-1185">Reference proteome</keyword>
<dbReference type="SMART" id="SM00924">
    <property type="entry name" value="MgtE_N"/>
    <property type="match status" value="1"/>
</dbReference>
<comment type="caution">
    <text evidence="9">Lacks conserved residue(s) required for the propagation of feature annotation.</text>
</comment>
<evidence type="ECO:0000256" key="4">
    <source>
        <dbReference type="ARBA" id="ARBA00022692"/>
    </source>
</evidence>
<reference evidence="12" key="1">
    <citation type="journal article" date="2019" name="Int. J. Syst. Evol. Microbiol.">
        <title>The Global Catalogue of Microorganisms (GCM) 10K type strain sequencing project: providing services to taxonomists for standard genome sequencing and annotation.</title>
        <authorList>
            <consortium name="The Broad Institute Genomics Platform"/>
            <consortium name="The Broad Institute Genome Sequencing Center for Infectious Disease"/>
            <person name="Wu L."/>
            <person name="Ma J."/>
        </authorList>
    </citation>
    <scope>NUCLEOTIDE SEQUENCE [LARGE SCALE GENOMIC DNA]</scope>
    <source>
        <strain evidence="12">LMG 29894</strain>
    </source>
</reference>
<feature type="domain" description="CBS" evidence="10">
    <location>
        <begin position="234"/>
        <end position="291"/>
    </location>
</feature>
<evidence type="ECO:0000313" key="11">
    <source>
        <dbReference type="EMBL" id="MFC4160365.1"/>
    </source>
</evidence>
<dbReference type="Gene3D" id="1.25.60.10">
    <property type="entry name" value="MgtE N-terminal domain-like"/>
    <property type="match status" value="1"/>
</dbReference>
<evidence type="ECO:0000256" key="8">
    <source>
        <dbReference type="PROSITE-ProRule" id="PRU00703"/>
    </source>
</evidence>
<dbReference type="SUPFAM" id="SSF161093">
    <property type="entry name" value="MgtE membrane domain-like"/>
    <property type="match status" value="1"/>
</dbReference>
<comment type="caution">
    <text evidence="11">The sequence shown here is derived from an EMBL/GenBank/DDBJ whole genome shotgun (WGS) entry which is preliminary data.</text>
</comment>
<dbReference type="EMBL" id="JBHSBU010000001">
    <property type="protein sequence ID" value="MFC4160365.1"/>
    <property type="molecule type" value="Genomic_DNA"/>
</dbReference>
<keyword evidence="9" id="KW-1003">Cell membrane</keyword>
<dbReference type="InterPro" id="IPR046342">
    <property type="entry name" value="CBS_dom_sf"/>
</dbReference>
<sequence length="479" mass="52668">MTTPAPKQTESLQESLQQVVRILNRHKLVESLVHKQDMPKQELVETLVHRQNLAELEKKLEQLHPADIAFILEALPLPDRLTVWGLVKSTMEGDILLEVSDSVRETLLADMDREEILAAAGQLDTDELADLAPDLPQNVMSELIGSLEEEERAQLESALSYHDDQVGALMDFDMVTIRDDVTLEVVLRYLRRFNELPHHTDKLFVVDNDHRLKGVLPIKRLLVNDPDKQVAEIVAREVVFFQPDDDVGEAAQAFERYDLVSAPVVDSTHKVIGRLTVDMMVDVIREESEAEVLSLAGLKEEEDLFASVWKSAKNRWPWLAINIVTAVVVSRVIGSFEATTAQIVALAALAPIISGIGGNSGSQTATIIIRAMALGQVTAANTQRLVAKEFGIALLNGILWGTMLGLVALLIYGKLGLGLVMALSMMLNFQVAAAVGLFVPLGMHKLGRDPAFGSSVFLTFMTDGMGNLIFYGLATLLLL</sequence>
<evidence type="ECO:0000256" key="5">
    <source>
        <dbReference type="ARBA" id="ARBA00022842"/>
    </source>
</evidence>
<keyword evidence="5 9" id="KW-0460">Magnesium</keyword>